<dbReference type="PANTHER" id="PTHR43386:SF1">
    <property type="entry name" value="D,D-DIPEPTIDE TRANSPORT SYSTEM PERMEASE PROTEIN DDPC-RELATED"/>
    <property type="match status" value="1"/>
</dbReference>
<dbReference type="Proteomes" id="UP001596306">
    <property type="component" value="Unassembled WGS sequence"/>
</dbReference>
<dbReference type="RefSeq" id="WP_386730424.1">
    <property type="nucleotide sequence ID" value="NZ_JBHSTP010000002.1"/>
</dbReference>
<comment type="caution">
    <text evidence="9">The sequence shown here is derived from an EMBL/GenBank/DDBJ whole genome shotgun (WGS) entry which is preliminary data.</text>
</comment>
<comment type="subcellular location">
    <subcellularLocation>
        <location evidence="1 7">Cell membrane</location>
        <topology evidence="1 7">Multi-pass membrane protein</topology>
    </subcellularLocation>
</comment>
<accession>A0ABW1VHC9</accession>
<evidence type="ECO:0000256" key="7">
    <source>
        <dbReference type="RuleBase" id="RU363032"/>
    </source>
</evidence>
<evidence type="ECO:0000259" key="8">
    <source>
        <dbReference type="PROSITE" id="PS50928"/>
    </source>
</evidence>
<name>A0ABW1VHC9_9MICO</name>
<keyword evidence="4 7" id="KW-0812">Transmembrane</keyword>
<feature type="transmembrane region" description="Helical" evidence="7">
    <location>
        <begin position="95"/>
        <end position="113"/>
    </location>
</feature>
<reference evidence="10" key="1">
    <citation type="journal article" date="2019" name="Int. J. Syst. Evol. Microbiol.">
        <title>The Global Catalogue of Microorganisms (GCM) 10K type strain sequencing project: providing services to taxonomists for standard genome sequencing and annotation.</title>
        <authorList>
            <consortium name="The Broad Institute Genomics Platform"/>
            <consortium name="The Broad Institute Genome Sequencing Center for Infectious Disease"/>
            <person name="Wu L."/>
            <person name="Ma J."/>
        </authorList>
    </citation>
    <scope>NUCLEOTIDE SEQUENCE [LARGE SCALE GENOMIC DNA]</scope>
    <source>
        <strain evidence="10">CCUG 43304</strain>
    </source>
</reference>
<evidence type="ECO:0000256" key="5">
    <source>
        <dbReference type="ARBA" id="ARBA00022989"/>
    </source>
</evidence>
<dbReference type="Pfam" id="PF00528">
    <property type="entry name" value="BPD_transp_1"/>
    <property type="match status" value="1"/>
</dbReference>
<keyword evidence="3" id="KW-1003">Cell membrane</keyword>
<dbReference type="InterPro" id="IPR000515">
    <property type="entry name" value="MetI-like"/>
</dbReference>
<dbReference type="Gene3D" id="1.10.3720.10">
    <property type="entry name" value="MetI-like"/>
    <property type="match status" value="1"/>
</dbReference>
<dbReference type="EMBL" id="JBHSTP010000002">
    <property type="protein sequence ID" value="MFC6356258.1"/>
    <property type="molecule type" value="Genomic_DNA"/>
</dbReference>
<evidence type="ECO:0000256" key="2">
    <source>
        <dbReference type="ARBA" id="ARBA00022448"/>
    </source>
</evidence>
<feature type="domain" description="ABC transmembrane type-1" evidence="8">
    <location>
        <begin position="56"/>
        <end position="244"/>
    </location>
</feature>
<dbReference type="InterPro" id="IPR050366">
    <property type="entry name" value="BP-dependent_transpt_permease"/>
</dbReference>
<keyword evidence="5 7" id="KW-1133">Transmembrane helix</keyword>
<evidence type="ECO:0000256" key="6">
    <source>
        <dbReference type="ARBA" id="ARBA00023136"/>
    </source>
</evidence>
<sequence>MTILGVALTAMLIPNLIATFDPLAASGPRLRPPSSEFLMGTDQLGRDVFSRLVYAARATVPLALSVVVASMLVGGIIGVVAGYFGGVVDAMLMRIADMVFAFPAIILAMAVTAALGAGVTNAVIALVIVSWPAYARLGRSLVMSARNSDYVKASRLLGRSNLTIIRTDLIPLVASQLVVFAAIEVATAILLLAGLSFLGLGVQPPTPEWGSMVADGFANFDSWWIALFPGLAIFLTVVAWNLLGDEVRGHIDRRDSQIGINP</sequence>
<dbReference type="SUPFAM" id="SSF161098">
    <property type="entry name" value="MetI-like"/>
    <property type="match status" value="1"/>
</dbReference>
<dbReference type="PROSITE" id="PS50928">
    <property type="entry name" value="ABC_TM1"/>
    <property type="match status" value="1"/>
</dbReference>
<protein>
    <submittedName>
        <fullName evidence="9">ABC transporter permease</fullName>
    </submittedName>
</protein>
<keyword evidence="6 7" id="KW-0472">Membrane</keyword>
<dbReference type="CDD" id="cd06261">
    <property type="entry name" value="TM_PBP2"/>
    <property type="match status" value="1"/>
</dbReference>
<feature type="transmembrane region" description="Helical" evidence="7">
    <location>
        <begin position="222"/>
        <end position="243"/>
    </location>
</feature>
<proteinExistence type="inferred from homology"/>
<comment type="similarity">
    <text evidence="7">Belongs to the binding-protein-dependent transport system permease family.</text>
</comment>
<organism evidence="9 10">
    <name type="scientific">Luethyella okanaganae</name>
    <dbReference type="NCBI Taxonomy" id="69372"/>
    <lineage>
        <taxon>Bacteria</taxon>
        <taxon>Bacillati</taxon>
        <taxon>Actinomycetota</taxon>
        <taxon>Actinomycetes</taxon>
        <taxon>Micrococcales</taxon>
        <taxon>Microbacteriaceae</taxon>
        <taxon>Luethyella</taxon>
    </lineage>
</organism>
<evidence type="ECO:0000256" key="4">
    <source>
        <dbReference type="ARBA" id="ARBA00022692"/>
    </source>
</evidence>
<gene>
    <name evidence="9" type="ORF">ACFQB0_09070</name>
</gene>
<feature type="transmembrane region" description="Helical" evidence="7">
    <location>
        <begin position="62"/>
        <end position="83"/>
    </location>
</feature>
<feature type="transmembrane region" description="Helical" evidence="7">
    <location>
        <begin position="169"/>
        <end position="202"/>
    </location>
</feature>
<keyword evidence="2 7" id="KW-0813">Transport</keyword>
<evidence type="ECO:0000256" key="3">
    <source>
        <dbReference type="ARBA" id="ARBA00022475"/>
    </source>
</evidence>
<evidence type="ECO:0000256" key="1">
    <source>
        <dbReference type="ARBA" id="ARBA00004651"/>
    </source>
</evidence>
<keyword evidence="10" id="KW-1185">Reference proteome</keyword>
<evidence type="ECO:0000313" key="9">
    <source>
        <dbReference type="EMBL" id="MFC6356258.1"/>
    </source>
</evidence>
<dbReference type="PANTHER" id="PTHR43386">
    <property type="entry name" value="OLIGOPEPTIDE TRANSPORT SYSTEM PERMEASE PROTEIN APPC"/>
    <property type="match status" value="1"/>
</dbReference>
<evidence type="ECO:0000313" key="10">
    <source>
        <dbReference type="Proteomes" id="UP001596306"/>
    </source>
</evidence>
<dbReference type="InterPro" id="IPR035906">
    <property type="entry name" value="MetI-like_sf"/>
</dbReference>